<name>A0A1E7EZD2_9STRA</name>
<gene>
    <name evidence="1" type="ORF">FRACYDRAFT_141549</name>
</gene>
<sequence length="276" mass="31688">MAMATGYSLLDYQHFVGSLRKTGFIGNIILAVAPILEKDIELYLLSKNVIIKKVQYSKCNHENIKKELQNKTLDEIENSHDRELVTCLYPYSNLKHRWARFPLLRDYLIECGGHPDPEKQCGGPVLITDMRDTIFQRNPFDKESIIGLQVFQEFYTVRTTHWLVDWPVGDCKNVHYDEPMLCSGTTIGTRNAMIDYLNIMQIEMYEWMSHPICCCFDTNGDDQSMHNYLYYSGKLNSTSIRGGVTSIINRMGIINTVGAQASLILHSHTENKKALH</sequence>
<keyword evidence="2" id="KW-1185">Reference proteome</keyword>
<feature type="non-terminal residue" evidence="1">
    <location>
        <position position="276"/>
    </location>
</feature>
<organism evidence="1 2">
    <name type="scientific">Fragilariopsis cylindrus CCMP1102</name>
    <dbReference type="NCBI Taxonomy" id="635003"/>
    <lineage>
        <taxon>Eukaryota</taxon>
        <taxon>Sar</taxon>
        <taxon>Stramenopiles</taxon>
        <taxon>Ochrophyta</taxon>
        <taxon>Bacillariophyta</taxon>
        <taxon>Bacillariophyceae</taxon>
        <taxon>Bacillariophycidae</taxon>
        <taxon>Bacillariales</taxon>
        <taxon>Bacillariaceae</taxon>
        <taxon>Fragilariopsis</taxon>
    </lineage>
</organism>
<dbReference type="OrthoDB" id="40970at2759"/>
<dbReference type="KEGG" id="fcy:FRACYDRAFT_141549"/>
<reference evidence="1 2" key="1">
    <citation type="submission" date="2016-09" db="EMBL/GenBank/DDBJ databases">
        <title>Extensive genetic diversity and differential bi-allelic expression allows diatom success in the polar Southern Ocean.</title>
        <authorList>
            <consortium name="DOE Joint Genome Institute"/>
            <person name="Mock T."/>
            <person name="Otillar R.P."/>
            <person name="Strauss J."/>
            <person name="Dupont C."/>
            <person name="Frickenhaus S."/>
            <person name="Maumus F."/>
            <person name="Mcmullan M."/>
            <person name="Sanges R."/>
            <person name="Schmutz J."/>
            <person name="Toseland A."/>
            <person name="Valas R."/>
            <person name="Veluchamy A."/>
            <person name="Ward B.J."/>
            <person name="Allen A."/>
            <person name="Barry K."/>
            <person name="Falciatore A."/>
            <person name="Ferrante M."/>
            <person name="Fortunato A.E."/>
            <person name="Gloeckner G."/>
            <person name="Gruber A."/>
            <person name="Hipkin R."/>
            <person name="Janech M."/>
            <person name="Kroth P."/>
            <person name="Leese F."/>
            <person name="Lindquist E."/>
            <person name="Lyon B.R."/>
            <person name="Martin J."/>
            <person name="Mayer C."/>
            <person name="Parker M."/>
            <person name="Quesneville H."/>
            <person name="Raymond J."/>
            <person name="Uhlig C."/>
            <person name="Valentin K.U."/>
            <person name="Worden A.Z."/>
            <person name="Armbrust E.V."/>
            <person name="Bowler C."/>
            <person name="Green B."/>
            <person name="Moulton V."/>
            <person name="Van Oosterhout C."/>
            <person name="Grigoriev I."/>
        </authorList>
    </citation>
    <scope>NUCLEOTIDE SEQUENCE [LARGE SCALE GENOMIC DNA]</scope>
    <source>
        <strain evidence="1 2">CCMP1102</strain>
    </source>
</reference>
<protein>
    <submittedName>
        <fullName evidence="1">Uncharacterized protein</fullName>
    </submittedName>
</protein>
<dbReference type="EMBL" id="KV784369">
    <property type="protein sequence ID" value="OEU11189.1"/>
    <property type="molecule type" value="Genomic_DNA"/>
</dbReference>
<evidence type="ECO:0000313" key="1">
    <source>
        <dbReference type="EMBL" id="OEU11189.1"/>
    </source>
</evidence>
<accession>A0A1E7EZD2</accession>
<evidence type="ECO:0000313" key="2">
    <source>
        <dbReference type="Proteomes" id="UP000095751"/>
    </source>
</evidence>
<dbReference type="AlphaFoldDB" id="A0A1E7EZD2"/>
<proteinExistence type="predicted"/>
<dbReference type="Proteomes" id="UP000095751">
    <property type="component" value="Unassembled WGS sequence"/>
</dbReference>
<dbReference type="InParanoid" id="A0A1E7EZD2"/>